<keyword evidence="3" id="KW-1185">Reference proteome</keyword>
<sequence length="326" mass="38283">MPDPKKNSSIFNFKKNQLRFLMLCCVFFIPVIVAYGIIELAVTKIPNNFSIIRDYMNNEGSSVETIVFGSSQIQSGINPAFLNKPSINLSSRGQHHNTDFIILKGAIDRFPNLKTVVFEASYGHFEIPHRSKYFWKNSLFLKYYHINTFERSVTPIDSLLFKSHPGLFSEMLITHYLKDTIPDVYNRYGFDLNHYEGKFKKLQYDSNAIITKPVKIYKREDVKVLAYNSEYFYKMIEYCLNRNSKVVILSPPTFSNYNQQRNPNVLRRRDSILNLIGRKYKNIYFLNAEKDPDFKVEDFRNENHLNPKGAEKLTKKLNTFLKEIEE</sequence>
<feature type="transmembrane region" description="Helical" evidence="1">
    <location>
        <begin position="20"/>
        <end position="38"/>
    </location>
</feature>
<name>A0A3E1QE51_9FLAO</name>
<keyword evidence="1" id="KW-1133">Transmembrane helix</keyword>
<evidence type="ECO:0000313" key="2">
    <source>
        <dbReference type="EMBL" id="RFN60402.1"/>
    </source>
</evidence>
<proteinExistence type="predicted"/>
<gene>
    <name evidence="2" type="ORF">DZ858_10290</name>
</gene>
<evidence type="ECO:0008006" key="4">
    <source>
        <dbReference type="Google" id="ProtNLM"/>
    </source>
</evidence>
<dbReference type="Proteomes" id="UP000261082">
    <property type="component" value="Unassembled WGS sequence"/>
</dbReference>
<dbReference type="AlphaFoldDB" id="A0A3E1QE51"/>
<evidence type="ECO:0000313" key="3">
    <source>
        <dbReference type="Proteomes" id="UP000261082"/>
    </source>
</evidence>
<dbReference type="GO" id="GO:0016788">
    <property type="term" value="F:hydrolase activity, acting on ester bonds"/>
    <property type="evidence" value="ECO:0007669"/>
    <property type="project" value="UniProtKB-ARBA"/>
</dbReference>
<keyword evidence="1" id="KW-0472">Membrane</keyword>
<accession>A0A3E1QE51</accession>
<protein>
    <recommendedName>
        <fullName evidence="4">SGNH/GDSL hydrolase family protein</fullName>
    </recommendedName>
</protein>
<comment type="caution">
    <text evidence="2">The sequence shown here is derived from an EMBL/GenBank/DDBJ whole genome shotgun (WGS) entry which is preliminary data.</text>
</comment>
<reference evidence="2 3" key="1">
    <citation type="journal article" date="2007" name="Int. J. Syst. Evol. Microbiol.">
        <title>Marixanthomonas ophiurae gen. nov., sp. nov., a marine bacterium of the family Flavobacteriaceae isolated from a deep-sea brittle star.</title>
        <authorList>
            <person name="Romanenko L.A."/>
            <person name="Uchino M."/>
            <person name="Frolova G.M."/>
            <person name="Mikhailov V.V."/>
        </authorList>
    </citation>
    <scope>NUCLEOTIDE SEQUENCE [LARGE SCALE GENOMIC DNA]</scope>
    <source>
        <strain evidence="2 3">KMM 3046</strain>
    </source>
</reference>
<dbReference type="EMBL" id="QVID01000001">
    <property type="protein sequence ID" value="RFN60402.1"/>
    <property type="molecule type" value="Genomic_DNA"/>
</dbReference>
<evidence type="ECO:0000256" key="1">
    <source>
        <dbReference type="SAM" id="Phobius"/>
    </source>
</evidence>
<dbReference type="Gene3D" id="3.40.50.1110">
    <property type="entry name" value="SGNH hydrolase"/>
    <property type="match status" value="1"/>
</dbReference>
<dbReference type="SUPFAM" id="SSF52266">
    <property type="entry name" value="SGNH hydrolase"/>
    <property type="match status" value="1"/>
</dbReference>
<dbReference type="InterPro" id="IPR036514">
    <property type="entry name" value="SGNH_hydro_sf"/>
</dbReference>
<keyword evidence="1" id="KW-0812">Transmembrane</keyword>
<organism evidence="2 3">
    <name type="scientific">Marixanthomonas ophiurae</name>
    <dbReference type="NCBI Taxonomy" id="387659"/>
    <lineage>
        <taxon>Bacteria</taxon>
        <taxon>Pseudomonadati</taxon>
        <taxon>Bacteroidota</taxon>
        <taxon>Flavobacteriia</taxon>
        <taxon>Flavobacteriales</taxon>
        <taxon>Flavobacteriaceae</taxon>
        <taxon>Marixanthomonas</taxon>
    </lineage>
</organism>